<comment type="caution">
    <text evidence="2">The sequence shown here is derived from an EMBL/GenBank/DDBJ whole genome shotgun (WGS) entry which is preliminary data.</text>
</comment>
<feature type="signal peptide" evidence="1">
    <location>
        <begin position="1"/>
        <end position="30"/>
    </location>
</feature>
<name>A0A7C9TLT3_9BURK</name>
<reference evidence="2 3" key="1">
    <citation type="submission" date="2020-02" db="EMBL/GenBank/DDBJ databases">
        <title>Ideonella bacterium strain TBM-1.</title>
        <authorList>
            <person name="Chen W.-M."/>
        </authorList>
    </citation>
    <scope>NUCLEOTIDE SEQUENCE [LARGE SCALE GENOMIC DNA]</scope>
    <source>
        <strain evidence="2 3">TBM-1</strain>
    </source>
</reference>
<sequence length="179" mass="19195">MSTALRLARAGTASLLVSLFAACSSLPSMPSIPGLGGGSSAEASTGSYGKKQLQDLYSGFVRAEGFQPEITPSGNVKFTRNSRIHILYVDEKDPTYFRLAMAFAESDKSAAARARRLEGASFASGEVKVGKAYLDSDGDPTISVELFAKSPEEAKPLLARMLKVLDLTYTKYQEGARNR</sequence>
<dbReference type="PROSITE" id="PS51257">
    <property type="entry name" value="PROKAR_LIPOPROTEIN"/>
    <property type="match status" value="1"/>
</dbReference>
<organism evidence="2 3">
    <name type="scientific">Ideonella livida</name>
    <dbReference type="NCBI Taxonomy" id="2707176"/>
    <lineage>
        <taxon>Bacteria</taxon>
        <taxon>Pseudomonadati</taxon>
        <taxon>Pseudomonadota</taxon>
        <taxon>Betaproteobacteria</taxon>
        <taxon>Burkholderiales</taxon>
        <taxon>Sphaerotilaceae</taxon>
        <taxon>Ideonella</taxon>
    </lineage>
</organism>
<evidence type="ECO:0000313" key="3">
    <source>
        <dbReference type="Proteomes" id="UP000484255"/>
    </source>
</evidence>
<gene>
    <name evidence="2" type="ORF">G3A44_19595</name>
</gene>
<keyword evidence="3" id="KW-1185">Reference proteome</keyword>
<evidence type="ECO:0000313" key="2">
    <source>
        <dbReference type="EMBL" id="NDY93398.1"/>
    </source>
</evidence>
<keyword evidence="1" id="KW-0732">Signal</keyword>
<dbReference type="AlphaFoldDB" id="A0A7C9TLT3"/>
<protein>
    <submittedName>
        <fullName evidence="2">Uncharacterized protein</fullName>
    </submittedName>
</protein>
<dbReference type="EMBL" id="JAAGOH010000034">
    <property type="protein sequence ID" value="NDY93398.1"/>
    <property type="molecule type" value="Genomic_DNA"/>
</dbReference>
<dbReference type="Proteomes" id="UP000484255">
    <property type="component" value="Unassembled WGS sequence"/>
</dbReference>
<evidence type="ECO:0000256" key="1">
    <source>
        <dbReference type="SAM" id="SignalP"/>
    </source>
</evidence>
<feature type="chain" id="PRO_5028983694" evidence="1">
    <location>
        <begin position="31"/>
        <end position="179"/>
    </location>
</feature>
<accession>A0A7C9TLT3</accession>
<proteinExistence type="predicted"/>
<dbReference type="RefSeq" id="WP_163459436.1">
    <property type="nucleotide sequence ID" value="NZ_JAAGOH010000034.1"/>
</dbReference>